<proteinExistence type="predicted"/>
<sequence length="353" mass="40621">MEEDIHPEIRGENRIITPDKNNNATMLCIKIIGPRHPTIINSNINTANILPYQQIIQAYVTTQEETPRTYKKELESPNKNEWISEIEKELTNMNKLRVWEVVDLKKDYKLVGTTWVFKIKKNHLNKINEHKARLCAQGYTQTNGLDYNKTFAPTGCLNSLRTLIDYTVNNNLEFHQIDIKSPFLNAPLTETVYLSIPQGIKLDPRKKCLRLNKGIYGLKQAPLAWYQTLKNWLTQSGFRTCILDPCIFHKTKPNPIRLYLHVDDIAIFGKEVNGFKNNIRNTFEIKDIGLANLMLGIKVNHHESGILLDQQHFIEGLLEQYGMTQCKTVNAPLESLPAHPEISQRNPRTGPNI</sequence>
<comment type="caution">
    <text evidence="2">The sequence shown here is derived from an EMBL/GenBank/DDBJ whole genome shotgun (WGS) entry which is preliminary data.</text>
</comment>
<protein>
    <recommendedName>
        <fullName evidence="1">Reverse transcriptase Ty1/copia-type domain-containing protein</fullName>
    </recommendedName>
</protein>
<gene>
    <name evidence="2" type="ORF">O181_002734</name>
</gene>
<name>A0A9Q3BCU1_9BASI</name>
<evidence type="ECO:0000313" key="3">
    <source>
        <dbReference type="Proteomes" id="UP000765509"/>
    </source>
</evidence>
<dbReference type="AlphaFoldDB" id="A0A9Q3BCU1"/>
<dbReference type="OrthoDB" id="422839at2759"/>
<dbReference type="InterPro" id="IPR043502">
    <property type="entry name" value="DNA/RNA_pol_sf"/>
</dbReference>
<dbReference type="InterPro" id="IPR013103">
    <property type="entry name" value="RVT_2"/>
</dbReference>
<evidence type="ECO:0000313" key="2">
    <source>
        <dbReference type="EMBL" id="MBW0463019.1"/>
    </source>
</evidence>
<keyword evidence="3" id="KW-1185">Reference proteome</keyword>
<dbReference type="Pfam" id="PF07727">
    <property type="entry name" value="RVT_2"/>
    <property type="match status" value="1"/>
</dbReference>
<evidence type="ECO:0000259" key="1">
    <source>
        <dbReference type="Pfam" id="PF07727"/>
    </source>
</evidence>
<dbReference type="EMBL" id="AVOT02000469">
    <property type="protein sequence ID" value="MBW0463019.1"/>
    <property type="molecule type" value="Genomic_DNA"/>
</dbReference>
<reference evidence="2" key="1">
    <citation type="submission" date="2021-03" db="EMBL/GenBank/DDBJ databases">
        <title>Draft genome sequence of rust myrtle Austropuccinia psidii MF-1, a brazilian biotype.</title>
        <authorList>
            <person name="Quecine M.C."/>
            <person name="Pachon D.M.R."/>
            <person name="Bonatelli M.L."/>
            <person name="Correr F.H."/>
            <person name="Franceschini L.M."/>
            <person name="Leite T.F."/>
            <person name="Margarido G.R.A."/>
            <person name="Almeida C.A."/>
            <person name="Ferrarezi J.A."/>
            <person name="Labate C.A."/>
        </authorList>
    </citation>
    <scope>NUCLEOTIDE SEQUENCE</scope>
    <source>
        <strain evidence="2">MF-1</strain>
    </source>
</reference>
<organism evidence="2 3">
    <name type="scientific">Austropuccinia psidii MF-1</name>
    <dbReference type="NCBI Taxonomy" id="1389203"/>
    <lineage>
        <taxon>Eukaryota</taxon>
        <taxon>Fungi</taxon>
        <taxon>Dikarya</taxon>
        <taxon>Basidiomycota</taxon>
        <taxon>Pucciniomycotina</taxon>
        <taxon>Pucciniomycetes</taxon>
        <taxon>Pucciniales</taxon>
        <taxon>Sphaerophragmiaceae</taxon>
        <taxon>Austropuccinia</taxon>
    </lineage>
</organism>
<feature type="domain" description="Reverse transcriptase Ty1/copia-type" evidence="1">
    <location>
        <begin position="97"/>
        <end position="334"/>
    </location>
</feature>
<dbReference type="SUPFAM" id="SSF56672">
    <property type="entry name" value="DNA/RNA polymerases"/>
    <property type="match status" value="1"/>
</dbReference>
<dbReference type="Proteomes" id="UP000765509">
    <property type="component" value="Unassembled WGS sequence"/>
</dbReference>
<accession>A0A9Q3BCU1</accession>